<proteinExistence type="predicted"/>
<reference evidence="2 3" key="1">
    <citation type="submission" date="2020-08" db="EMBL/GenBank/DDBJ databases">
        <title>Genomic Encyclopedia of Type Strains, Phase IV (KMG-IV): sequencing the most valuable type-strain genomes for metagenomic binning, comparative biology and taxonomic classification.</title>
        <authorList>
            <person name="Goeker M."/>
        </authorList>
    </citation>
    <scope>NUCLEOTIDE SEQUENCE [LARGE SCALE GENOMIC DNA]</scope>
    <source>
        <strain evidence="2 3">DSM 102238</strain>
    </source>
</reference>
<keyword evidence="3" id="KW-1185">Reference proteome</keyword>
<accession>A0A7W6H8K6</accession>
<evidence type="ECO:0000259" key="1">
    <source>
        <dbReference type="Pfam" id="PF01408"/>
    </source>
</evidence>
<organism evidence="2 3">
    <name type="scientific">Aureimonas pseudogalii</name>
    <dbReference type="NCBI Taxonomy" id="1744844"/>
    <lineage>
        <taxon>Bacteria</taxon>
        <taxon>Pseudomonadati</taxon>
        <taxon>Pseudomonadota</taxon>
        <taxon>Alphaproteobacteria</taxon>
        <taxon>Hyphomicrobiales</taxon>
        <taxon>Aurantimonadaceae</taxon>
        <taxon>Aureimonas</taxon>
    </lineage>
</organism>
<dbReference type="Pfam" id="PF01408">
    <property type="entry name" value="GFO_IDH_MocA"/>
    <property type="match status" value="1"/>
</dbReference>
<dbReference type="InterPro" id="IPR036291">
    <property type="entry name" value="NAD(P)-bd_dom_sf"/>
</dbReference>
<dbReference type="SUPFAM" id="SSF51735">
    <property type="entry name" value="NAD(P)-binding Rossmann-fold domains"/>
    <property type="match status" value="1"/>
</dbReference>
<sequence length="78" mass="7909">MAEPFANAAQLVAEAYGAEPMTDAMAAIARPDVDAVVIGTPTDTHVGLMMRAVELGNLTTPIGRFGGVLSSLGTHIAG</sequence>
<dbReference type="InterPro" id="IPR000683">
    <property type="entry name" value="Gfo/Idh/MocA-like_OxRdtase_N"/>
</dbReference>
<comment type="caution">
    <text evidence="2">The sequence shown here is derived from an EMBL/GenBank/DDBJ whole genome shotgun (WGS) entry which is preliminary data.</text>
</comment>
<dbReference type="AlphaFoldDB" id="A0A7W6H8K6"/>
<dbReference type="GO" id="GO:0000166">
    <property type="term" value="F:nucleotide binding"/>
    <property type="evidence" value="ECO:0007669"/>
    <property type="project" value="InterPro"/>
</dbReference>
<evidence type="ECO:0000313" key="2">
    <source>
        <dbReference type="EMBL" id="MBB4000596.1"/>
    </source>
</evidence>
<feature type="domain" description="Gfo/Idh/MocA-like oxidoreductase N-terminal" evidence="1">
    <location>
        <begin position="6"/>
        <end position="56"/>
    </location>
</feature>
<dbReference type="Gene3D" id="3.40.50.720">
    <property type="entry name" value="NAD(P)-binding Rossmann-like Domain"/>
    <property type="match status" value="1"/>
</dbReference>
<protein>
    <submittedName>
        <fullName evidence="2">Putative dehydrogenase</fullName>
    </submittedName>
</protein>
<dbReference type="EMBL" id="JACIEK010000023">
    <property type="protein sequence ID" value="MBB4000596.1"/>
    <property type="molecule type" value="Genomic_DNA"/>
</dbReference>
<gene>
    <name evidence="2" type="ORF">GGR04_004474</name>
</gene>
<name>A0A7W6H8K6_9HYPH</name>
<dbReference type="Proteomes" id="UP000542776">
    <property type="component" value="Unassembled WGS sequence"/>
</dbReference>
<evidence type="ECO:0000313" key="3">
    <source>
        <dbReference type="Proteomes" id="UP000542776"/>
    </source>
</evidence>